<feature type="domain" description="Bromodomain associated" evidence="6">
    <location>
        <begin position="4"/>
        <end position="81"/>
    </location>
</feature>
<dbReference type="InterPro" id="IPR009072">
    <property type="entry name" value="Histone-fold"/>
</dbReference>
<feature type="compositionally biased region" description="Polar residues" evidence="5">
    <location>
        <begin position="221"/>
        <end position="230"/>
    </location>
</feature>
<evidence type="ECO:0000256" key="4">
    <source>
        <dbReference type="ARBA" id="ARBA00023242"/>
    </source>
</evidence>
<sequence>MTASDLHSALLRPAVLQVLKAMGYSLAKPAVVDTLTDLTARYLLLVASETAQAALNNHGDSQPTIQDVRLALERVGALRPQMKTTEEAAKGYENVDGALVPFEDLRGVRNFVKWAEGPIHKEIRRVGGLDGGEKDNVADLAADMAENEDYVTAIKKKHSKTAEESRYQGTMLGKDSDLHPIAIEGGTVDSLSEWNARRLRAAGAERATSDSSAISSALSTPIDTATPEQS</sequence>
<gene>
    <name evidence="7" type="ORF">OHC33_008071</name>
</gene>
<evidence type="ECO:0000256" key="3">
    <source>
        <dbReference type="ARBA" id="ARBA00023163"/>
    </source>
</evidence>
<evidence type="ECO:0000259" key="6">
    <source>
        <dbReference type="SMART" id="SM00576"/>
    </source>
</evidence>
<keyword evidence="3" id="KW-0804">Transcription</keyword>
<dbReference type="Pfam" id="PF07524">
    <property type="entry name" value="Bromo_TP"/>
    <property type="match status" value="1"/>
</dbReference>
<dbReference type="Proteomes" id="UP001316803">
    <property type="component" value="Unassembled WGS sequence"/>
</dbReference>
<keyword evidence="4" id="KW-0539">Nucleus</keyword>
<protein>
    <recommendedName>
        <fullName evidence="6">Bromodomain associated domain-containing protein</fullName>
    </recommendedName>
</protein>
<name>A0AAN8EB07_9EURO</name>
<dbReference type="EMBL" id="JAKLMC020000023">
    <property type="protein sequence ID" value="KAK5950999.1"/>
    <property type="molecule type" value="Genomic_DNA"/>
</dbReference>
<evidence type="ECO:0000313" key="8">
    <source>
        <dbReference type="Proteomes" id="UP001316803"/>
    </source>
</evidence>
<proteinExistence type="predicted"/>
<evidence type="ECO:0000313" key="7">
    <source>
        <dbReference type="EMBL" id="KAK5950999.1"/>
    </source>
</evidence>
<dbReference type="CDD" id="cd00076">
    <property type="entry name" value="HFD_SF"/>
    <property type="match status" value="1"/>
</dbReference>
<dbReference type="GO" id="GO:0046982">
    <property type="term" value="F:protein heterodimerization activity"/>
    <property type="evidence" value="ECO:0007669"/>
    <property type="project" value="InterPro"/>
</dbReference>
<evidence type="ECO:0000256" key="2">
    <source>
        <dbReference type="ARBA" id="ARBA00023015"/>
    </source>
</evidence>
<accession>A0AAN8EB07</accession>
<keyword evidence="8" id="KW-1185">Reference proteome</keyword>
<comment type="subcellular location">
    <subcellularLocation>
        <location evidence="1">Nucleus</location>
    </subcellularLocation>
</comment>
<evidence type="ECO:0000256" key="5">
    <source>
        <dbReference type="SAM" id="MobiDB-lite"/>
    </source>
</evidence>
<keyword evidence="2" id="KW-0805">Transcription regulation</keyword>
<evidence type="ECO:0000256" key="1">
    <source>
        <dbReference type="ARBA" id="ARBA00004123"/>
    </source>
</evidence>
<dbReference type="SMART" id="SM00576">
    <property type="entry name" value="BTP"/>
    <property type="match status" value="1"/>
</dbReference>
<dbReference type="InterPro" id="IPR006565">
    <property type="entry name" value="BTP"/>
</dbReference>
<reference evidence="7 8" key="1">
    <citation type="submission" date="2022-12" db="EMBL/GenBank/DDBJ databases">
        <title>Genomic features and morphological characterization of a novel Knufia sp. strain isolated from spacecraft assembly facility.</title>
        <authorList>
            <person name="Teixeira M."/>
            <person name="Chander A.M."/>
            <person name="Stajich J.E."/>
            <person name="Venkateswaran K."/>
        </authorList>
    </citation>
    <scope>NUCLEOTIDE SEQUENCE [LARGE SCALE GENOMIC DNA]</scope>
    <source>
        <strain evidence="7 8">FJI-L2-BK-P2</strain>
    </source>
</reference>
<feature type="region of interest" description="Disordered" evidence="5">
    <location>
        <begin position="202"/>
        <end position="230"/>
    </location>
</feature>
<dbReference type="AlphaFoldDB" id="A0AAN8EB07"/>
<dbReference type="GO" id="GO:0005634">
    <property type="term" value="C:nucleus"/>
    <property type="evidence" value="ECO:0007669"/>
    <property type="project" value="UniProtKB-SubCell"/>
</dbReference>
<comment type="caution">
    <text evidence="7">The sequence shown here is derived from an EMBL/GenBank/DDBJ whole genome shotgun (WGS) entry which is preliminary data.</text>
</comment>
<feature type="compositionally biased region" description="Low complexity" evidence="5">
    <location>
        <begin position="202"/>
        <end position="219"/>
    </location>
</feature>
<organism evidence="7 8">
    <name type="scientific">Knufia fluminis</name>
    <dbReference type="NCBI Taxonomy" id="191047"/>
    <lineage>
        <taxon>Eukaryota</taxon>
        <taxon>Fungi</taxon>
        <taxon>Dikarya</taxon>
        <taxon>Ascomycota</taxon>
        <taxon>Pezizomycotina</taxon>
        <taxon>Eurotiomycetes</taxon>
        <taxon>Chaetothyriomycetidae</taxon>
        <taxon>Chaetothyriales</taxon>
        <taxon>Trichomeriaceae</taxon>
        <taxon>Knufia</taxon>
    </lineage>
</organism>
<dbReference type="Gene3D" id="1.10.20.10">
    <property type="entry name" value="Histone, subunit A"/>
    <property type="match status" value="1"/>
</dbReference>